<dbReference type="GO" id="GO:0007020">
    <property type="term" value="P:microtubule nucleation"/>
    <property type="evidence" value="ECO:0007669"/>
    <property type="project" value="TreeGrafter"/>
</dbReference>
<accession>A0A4D6NK04</accession>
<evidence type="ECO:0000313" key="4">
    <source>
        <dbReference type="EMBL" id="QCE13251.1"/>
    </source>
</evidence>
<sequence>MEGVRFEAEACICLRVQRFLRYLRKSNIFYGVYNWFGGSPYLVLLPTEHFLKMSMASESSWVGRKPVKRIGGMPDALSFAADLGFSMSPPPSQEELQNSSPTTGEKGEDLIRVLRELTTVQRKIADLQVELQGRKDDKNVAHLTHVSEMEKKTETLDTITTILKDVIQNKDRIIARLQQPYSLDCIPVEAEYQKQFSELLMKAASDYGALTASVADFQWSQNFKEPPSVLGEMLRLIPVALASCTRFFEAMSATRESFATLQKLRLGHFDSQRVPGVSYCLTPPPWKTEANYNDLGITNQRRKHLDQVEDVNSQVTQIHHNIYQKLNGTLIEKYEGVRFEAVSVSKSELLSTKAQTPEKPETVIRFFRNHGFSNIQINYMVRKAPWLLSCDPSKRVLPKFEFFLSKGVSSSEIVNLVSKYPRFLRPSLKNHILPTYELIYKFLQSHVKTTRCMFGNSFFSRGDRLARNIRLLLENEVRESNIARLLGNHSKEVFASNDIVKLVKEVKDLGFDPSKAIFVVAMIAIKRTSPSLWKEKVDTFKKWGWSDEALSEAFRRHPHCMLTSIKKINVLMNLWVNELGRDALELVQGPKIFGLSMEKRIIPRARVVQHLLAKGLRKSSASFITPICVSEKVFLERFVACFKEESCELLKLYQENVSVQG</sequence>
<evidence type="ECO:0000256" key="2">
    <source>
        <dbReference type="ARBA" id="ARBA00022472"/>
    </source>
</evidence>
<dbReference type="Gene3D" id="1.25.70.10">
    <property type="entry name" value="Transcription termination factor 3, mitochondrial"/>
    <property type="match status" value="2"/>
</dbReference>
<dbReference type="GO" id="GO:1990498">
    <property type="term" value="C:mitotic spindle microtubule"/>
    <property type="evidence" value="ECO:0007669"/>
    <property type="project" value="TreeGrafter"/>
</dbReference>
<dbReference type="Pfam" id="PF02536">
    <property type="entry name" value="mTERF"/>
    <property type="match status" value="2"/>
</dbReference>
<proteinExistence type="inferred from homology"/>
<dbReference type="SMART" id="SM00733">
    <property type="entry name" value="Mterf"/>
    <property type="match status" value="4"/>
</dbReference>
<evidence type="ECO:0000256" key="1">
    <source>
        <dbReference type="ARBA" id="ARBA00007692"/>
    </source>
</evidence>
<keyword evidence="5" id="KW-1185">Reference proteome</keyword>
<dbReference type="GO" id="GO:0051225">
    <property type="term" value="P:spindle assembly"/>
    <property type="evidence" value="ECO:0007669"/>
    <property type="project" value="InterPro"/>
</dbReference>
<dbReference type="GO" id="GO:0003676">
    <property type="term" value="F:nucleic acid binding"/>
    <property type="evidence" value="ECO:0007669"/>
    <property type="project" value="InterPro"/>
</dbReference>
<evidence type="ECO:0000256" key="3">
    <source>
        <dbReference type="ARBA" id="ARBA00022946"/>
    </source>
</evidence>
<dbReference type="InterPro" id="IPR038538">
    <property type="entry name" value="MTERF_sf"/>
</dbReference>
<name>A0A4D6NK04_VIGUN</name>
<dbReference type="GO" id="GO:0031023">
    <property type="term" value="P:microtubule organizing center organization"/>
    <property type="evidence" value="ECO:0007669"/>
    <property type="project" value="InterPro"/>
</dbReference>
<reference evidence="4 5" key="1">
    <citation type="submission" date="2019-04" db="EMBL/GenBank/DDBJ databases">
        <title>An improved genome assembly and genetic linkage map for asparagus bean, Vigna unguiculata ssp. sesquipedialis.</title>
        <authorList>
            <person name="Xia Q."/>
            <person name="Zhang R."/>
            <person name="Dong Y."/>
        </authorList>
    </citation>
    <scope>NUCLEOTIDE SEQUENCE [LARGE SCALE GENOMIC DNA]</scope>
    <source>
        <tissue evidence="4">Leaf</tissue>
    </source>
</reference>
<keyword evidence="2" id="KW-0804">Transcription</keyword>
<dbReference type="FunFam" id="1.25.70.10:FF:000001">
    <property type="entry name" value="Mitochondrial transcription termination factor-like"/>
    <property type="match status" value="1"/>
</dbReference>
<dbReference type="GO" id="GO:0006353">
    <property type="term" value="P:DNA-templated transcription termination"/>
    <property type="evidence" value="ECO:0007669"/>
    <property type="project" value="UniProtKB-KW"/>
</dbReference>
<dbReference type="InterPro" id="IPR028346">
    <property type="entry name" value="HAUS2"/>
</dbReference>
<dbReference type="EMBL" id="CP039355">
    <property type="protein sequence ID" value="QCE13251.1"/>
    <property type="molecule type" value="Genomic_DNA"/>
</dbReference>
<dbReference type="InterPro" id="IPR003690">
    <property type="entry name" value="MTERF"/>
</dbReference>
<organism evidence="4 5">
    <name type="scientific">Vigna unguiculata</name>
    <name type="common">Cowpea</name>
    <dbReference type="NCBI Taxonomy" id="3917"/>
    <lineage>
        <taxon>Eukaryota</taxon>
        <taxon>Viridiplantae</taxon>
        <taxon>Streptophyta</taxon>
        <taxon>Embryophyta</taxon>
        <taxon>Tracheophyta</taxon>
        <taxon>Spermatophyta</taxon>
        <taxon>Magnoliopsida</taxon>
        <taxon>eudicotyledons</taxon>
        <taxon>Gunneridae</taxon>
        <taxon>Pentapetalae</taxon>
        <taxon>rosids</taxon>
        <taxon>fabids</taxon>
        <taxon>Fabales</taxon>
        <taxon>Fabaceae</taxon>
        <taxon>Papilionoideae</taxon>
        <taxon>50 kb inversion clade</taxon>
        <taxon>NPAAA clade</taxon>
        <taxon>indigoferoid/millettioid clade</taxon>
        <taxon>Phaseoleae</taxon>
        <taxon>Vigna</taxon>
    </lineage>
</organism>
<keyword evidence="2" id="KW-0806">Transcription termination</keyword>
<protein>
    <submittedName>
        <fullName evidence="4">Nucleolar protein 12</fullName>
    </submittedName>
</protein>
<dbReference type="Pfam" id="PF15003">
    <property type="entry name" value="HAUS2"/>
    <property type="match status" value="1"/>
</dbReference>
<keyword evidence="2" id="KW-0805">Transcription regulation</keyword>
<comment type="similarity">
    <text evidence="1">Belongs to the mTERF family.</text>
</comment>
<dbReference type="PANTHER" id="PTHR16039">
    <property type="entry name" value="HAUS AUGMIN-LIKE COMPLEX SUBUNIT 2"/>
    <property type="match status" value="1"/>
</dbReference>
<dbReference type="AlphaFoldDB" id="A0A4D6NK04"/>
<gene>
    <name evidence="4" type="ORF">DEO72_LG11g244</name>
</gene>
<dbReference type="Proteomes" id="UP000501690">
    <property type="component" value="Linkage Group LG11"/>
</dbReference>
<dbReference type="PANTHER" id="PTHR16039:SF1">
    <property type="entry name" value="HAUS AUGMIN-LIKE COMPLEX SUBUNIT 2"/>
    <property type="match status" value="1"/>
</dbReference>
<evidence type="ECO:0000313" key="5">
    <source>
        <dbReference type="Proteomes" id="UP000501690"/>
    </source>
</evidence>
<keyword evidence="3" id="KW-0809">Transit peptide</keyword>